<dbReference type="EMBL" id="JAZHXI010000008">
    <property type="protein sequence ID" value="KAL2069283.1"/>
    <property type="molecule type" value="Genomic_DNA"/>
</dbReference>
<name>A0ABR4CHA5_9HELO</name>
<proteinExistence type="predicted"/>
<feature type="compositionally biased region" description="Low complexity" evidence="1">
    <location>
        <begin position="534"/>
        <end position="548"/>
    </location>
</feature>
<feature type="compositionally biased region" description="Acidic residues" evidence="1">
    <location>
        <begin position="471"/>
        <end position="484"/>
    </location>
</feature>
<comment type="caution">
    <text evidence="2">The sequence shown here is derived from an EMBL/GenBank/DDBJ whole genome shotgun (WGS) entry which is preliminary data.</text>
</comment>
<evidence type="ECO:0000313" key="3">
    <source>
        <dbReference type="Proteomes" id="UP001595075"/>
    </source>
</evidence>
<reference evidence="2 3" key="1">
    <citation type="journal article" date="2024" name="Commun. Biol.">
        <title>Comparative genomic analysis of thermophilic fungi reveals convergent evolutionary adaptations and gene losses.</title>
        <authorList>
            <person name="Steindorff A.S."/>
            <person name="Aguilar-Pontes M.V."/>
            <person name="Robinson A.J."/>
            <person name="Andreopoulos B."/>
            <person name="LaButti K."/>
            <person name="Kuo A."/>
            <person name="Mondo S."/>
            <person name="Riley R."/>
            <person name="Otillar R."/>
            <person name="Haridas S."/>
            <person name="Lipzen A."/>
            <person name="Grimwood J."/>
            <person name="Schmutz J."/>
            <person name="Clum A."/>
            <person name="Reid I.D."/>
            <person name="Moisan M.C."/>
            <person name="Butler G."/>
            <person name="Nguyen T.T.M."/>
            <person name="Dewar K."/>
            <person name="Conant G."/>
            <person name="Drula E."/>
            <person name="Henrissat B."/>
            <person name="Hansel C."/>
            <person name="Singer S."/>
            <person name="Hutchinson M.I."/>
            <person name="de Vries R.P."/>
            <person name="Natvig D.O."/>
            <person name="Powell A.J."/>
            <person name="Tsang A."/>
            <person name="Grigoriev I.V."/>
        </authorList>
    </citation>
    <scope>NUCLEOTIDE SEQUENCE [LARGE SCALE GENOMIC DNA]</scope>
    <source>
        <strain evidence="2 3">CBS 494.80</strain>
    </source>
</reference>
<sequence>MDTPSFYTLSSGASSVTDDYPLTPSTPSTHDTSKSAFHIRDIGSFAESLQDAADQAFPNRGRSRYHTVNVCLIRWAEDELCIKPELDHLHDTFSQLYGFNTEIWLIPSTASQIQLTSMTCTFLQKFDDEGNLFIVYYGGHGTINNARQNQWRCNRRPDSPCVDWSAIQTLFGTARSDVLILLDCCAAASSASGMGSSTMEAIAACGWETRAPPPGQYSFTHTLIEVLEDWSSKPSFSAAMLHTEVLFVLKQKRPERGRDGRLLEWCATPVHWVYTGDPKARGIEISSLRRESPGLVGMSSGTVKLDGMAPGLGMRSTTWVDAMDLDDEDALVSPLTDVRPNGEYKVPHVLISIALEGDQGTLDAASCRRWLGDFPALVKYATVEGVYRSYSTLLTLSVPVTIWDLLPDHPACSFIGYITTPNKYKPLLRSGISSPYRGSFSLMYGRPMLGKARKPDGKLRSADSSYGSDGDAGESEGSGDEGGEEWVGNENRPYWQSMHPTRLHDISDHSEDGDGDDCALSDVPSPSLLSINTPSISSSDPGSHCPSSNIPSLNQIGPVPSTGSISLISSMLQDLESGSGAPSQPIDIERREKGQKNRMRYRSPEQVALCPRTMRKIMLSGDGMGEGRVWEQREGWDECGDVIRVGRAGPSEEGKAMGKRSRSV</sequence>
<accession>A0ABR4CHA5</accession>
<keyword evidence="3" id="KW-1185">Reference proteome</keyword>
<evidence type="ECO:0000256" key="1">
    <source>
        <dbReference type="SAM" id="MobiDB-lite"/>
    </source>
</evidence>
<dbReference type="Proteomes" id="UP001595075">
    <property type="component" value="Unassembled WGS sequence"/>
</dbReference>
<evidence type="ECO:0000313" key="2">
    <source>
        <dbReference type="EMBL" id="KAL2069283.1"/>
    </source>
</evidence>
<gene>
    <name evidence="2" type="ORF">VTL71DRAFT_15621</name>
</gene>
<protein>
    <submittedName>
        <fullName evidence="2">Uncharacterized protein</fullName>
    </submittedName>
</protein>
<organism evidence="2 3">
    <name type="scientific">Oculimacula yallundae</name>
    <dbReference type="NCBI Taxonomy" id="86028"/>
    <lineage>
        <taxon>Eukaryota</taxon>
        <taxon>Fungi</taxon>
        <taxon>Dikarya</taxon>
        <taxon>Ascomycota</taxon>
        <taxon>Pezizomycotina</taxon>
        <taxon>Leotiomycetes</taxon>
        <taxon>Helotiales</taxon>
        <taxon>Ploettnerulaceae</taxon>
        <taxon>Oculimacula</taxon>
    </lineage>
</organism>
<feature type="region of interest" description="Disordered" evidence="1">
    <location>
        <begin position="451"/>
        <end position="557"/>
    </location>
</feature>
<feature type="compositionally biased region" description="Basic and acidic residues" evidence="1">
    <location>
        <begin position="502"/>
        <end position="512"/>
    </location>
</feature>